<organism evidence="5">
    <name type="scientific">Hemiselmis andersenii</name>
    <name type="common">Cryptophyte alga</name>
    <dbReference type="NCBI Taxonomy" id="464988"/>
    <lineage>
        <taxon>Eukaryota</taxon>
        <taxon>Cryptophyceae</taxon>
        <taxon>Cryptomonadales</taxon>
        <taxon>Hemiselmidaceae</taxon>
        <taxon>Hemiselmis</taxon>
    </lineage>
</organism>
<dbReference type="GO" id="GO:0016020">
    <property type="term" value="C:membrane"/>
    <property type="evidence" value="ECO:0007669"/>
    <property type="project" value="TreeGrafter"/>
</dbReference>
<proteinExistence type="predicted"/>
<dbReference type="Pfam" id="PF00168">
    <property type="entry name" value="C2"/>
    <property type="match status" value="1"/>
</dbReference>
<evidence type="ECO:0000259" key="4">
    <source>
        <dbReference type="PROSITE" id="PS50004"/>
    </source>
</evidence>
<evidence type="ECO:0000256" key="1">
    <source>
        <dbReference type="ARBA" id="ARBA00022723"/>
    </source>
</evidence>
<reference evidence="5" key="1">
    <citation type="submission" date="2021-01" db="EMBL/GenBank/DDBJ databases">
        <authorList>
            <person name="Corre E."/>
            <person name="Pelletier E."/>
            <person name="Niang G."/>
            <person name="Scheremetjew M."/>
            <person name="Finn R."/>
            <person name="Kale V."/>
            <person name="Holt S."/>
            <person name="Cochrane G."/>
            <person name="Meng A."/>
            <person name="Brown T."/>
            <person name="Cohen L."/>
        </authorList>
    </citation>
    <scope>NUCLEOTIDE SEQUENCE</scope>
    <source>
        <strain evidence="5">CCMP441</strain>
    </source>
</reference>
<feature type="domain" description="C2" evidence="4">
    <location>
        <begin position="145"/>
        <end position="262"/>
    </location>
</feature>
<keyword evidence="2" id="KW-0106">Calcium</keyword>
<evidence type="ECO:0000256" key="2">
    <source>
        <dbReference type="ARBA" id="ARBA00022837"/>
    </source>
</evidence>
<dbReference type="EMBL" id="HBFK01030630">
    <property type="protein sequence ID" value="CAD8752115.1"/>
    <property type="molecule type" value="Transcribed_RNA"/>
</dbReference>
<evidence type="ECO:0000313" key="5">
    <source>
        <dbReference type="EMBL" id="CAD8752115.1"/>
    </source>
</evidence>
<protein>
    <recommendedName>
        <fullName evidence="4">C2 domain-containing protein</fullName>
    </recommendedName>
</protein>
<dbReference type="PROSITE" id="PS50004">
    <property type="entry name" value="C2"/>
    <property type="match status" value="1"/>
</dbReference>
<evidence type="ECO:0000256" key="3">
    <source>
        <dbReference type="SAM" id="MobiDB-lite"/>
    </source>
</evidence>
<dbReference type="SMART" id="SM00239">
    <property type="entry name" value="C2"/>
    <property type="match status" value="1"/>
</dbReference>
<dbReference type="GO" id="GO:0005509">
    <property type="term" value="F:calcium ion binding"/>
    <property type="evidence" value="ECO:0007669"/>
    <property type="project" value="TreeGrafter"/>
</dbReference>
<keyword evidence="1" id="KW-0479">Metal-binding</keyword>
<dbReference type="AlphaFoldDB" id="A0A6T8NNN4"/>
<feature type="region of interest" description="Disordered" evidence="3">
    <location>
        <begin position="381"/>
        <end position="416"/>
    </location>
</feature>
<dbReference type="InterPro" id="IPR000008">
    <property type="entry name" value="C2_dom"/>
</dbReference>
<feature type="region of interest" description="Disordered" evidence="3">
    <location>
        <begin position="94"/>
        <end position="114"/>
    </location>
</feature>
<dbReference type="PANTHER" id="PTHR45911:SF4">
    <property type="entry name" value="MULTIPLE C2 AND TRANSMEMBRANE DOMAIN-CONTAINING PROTEIN"/>
    <property type="match status" value="1"/>
</dbReference>
<dbReference type="CDD" id="cd00030">
    <property type="entry name" value="C2"/>
    <property type="match status" value="1"/>
</dbReference>
<feature type="compositionally biased region" description="Low complexity" evidence="3">
    <location>
        <begin position="464"/>
        <end position="474"/>
    </location>
</feature>
<dbReference type="Gene3D" id="2.60.40.150">
    <property type="entry name" value="C2 domain"/>
    <property type="match status" value="1"/>
</dbReference>
<dbReference type="PANTHER" id="PTHR45911">
    <property type="entry name" value="C2 DOMAIN-CONTAINING PROTEIN"/>
    <property type="match status" value="1"/>
</dbReference>
<feature type="compositionally biased region" description="Polar residues" evidence="3">
    <location>
        <begin position="552"/>
        <end position="562"/>
    </location>
</feature>
<gene>
    <name evidence="5" type="ORF">HAND1043_LOCUS18621</name>
</gene>
<dbReference type="SUPFAM" id="SSF49562">
    <property type="entry name" value="C2 domain (Calcium/lipid-binding domain, CaLB)"/>
    <property type="match status" value="1"/>
</dbReference>
<dbReference type="InterPro" id="IPR035892">
    <property type="entry name" value="C2_domain_sf"/>
</dbReference>
<feature type="compositionally biased region" description="Basic and acidic residues" evidence="3">
    <location>
        <begin position="480"/>
        <end position="500"/>
    </location>
</feature>
<name>A0A6T8NNN4_HEMAN</name>
<accession>A0A6T8NNN4</accession>
<feature type="region of interest" description="Disordered" evidence="3">
    <location>
        <begin position="432"/>
        <end position="598"/>
    </location>
</feature>
<sequence>MGSLMDEESNIPAPGVDAVRRRASFVTLGAGGPSIILEELPAAEDWLWVTPEIAKPGMPVFMDYPPFARDMDLVSIPESSASRRASLGLCDSAPRRAGSGFTQAHSPHASPKLDSIKPLNGDLPGLGSDLASPGNHVLPDEHRFDSTAYPTSQKGQRSTLPAKLTFKIKGASELPSPSHGGAPDPYCELHMPSSRSAKARTRVMFNTNNPTWNEEFVFVINDSSSILIFEIMLKDVYKDESAGGCGIRAMELLLHNFYEPWSKDYRILDRNSHPTDSTLHLEFILEPVTLDFIRFKGDEGLGHLIEPMCEDMPDIWKVRWQETKEVGWYSTGYESTYHLRCAVRQSPAVILYRMSIGVRHFVRRSLRPEIKNVADSDYAELPESMAPTDSKGRRNKSGSFRLKTSTSAGPDNSEVGMWSGLRNKIKSVFGSSIDASGDDPVRMEEGAGVWQKRHQRRASLGNVSRSSSVSSRESPGGGSERGEKQGEDGEEGANHSEKTENQVMPVSAGSMGDDRTTGVGGDVNLPRHWERRRSSIGRELPPPPSPPKAAGQVSQEQVTSPNADGAPAKVTSASESPPTGAPVNHPFNPAVSDDPPIAGAAVLSEDSETQGVLFKMGMDRQSA</sequence>